<keyword evidence="1" id="KW-1133">Transmembrane helix</keyword>
<feature type="transmembrane region" description="Helical" evidence="1">
    <location>
        <begin position="67"/>
        <end position="89"/>
    </location>
</feature>
<dbReference type="AlphaFoldDB" id="A0A0D0D2K1"/>
<keyword evidence="3" id="KW-1185">Reference proteome</keyword>
<accession>A0A0D0D2K1</accession>
<evidence type="ECO:0000313" key="2">
    <source>
        <dbReference type="EMBL" id="KIK63438.1"/>
    </source>
</evidence>
<dbReference type="EMBL" id="KN834764">
    <property type="protein sequence ID" value="KIK63438.1"/>
    <property type="molecule type" value="Genomic_DNA"/>
</dbReference>
<evidence type="ECO:0000313" key="3">
    <source>
        <dbReference type="Proteomes" id="UP000053593"/>
    </source>
</evidence>
<evidence type="ECO:0000256" key="1">
    <source>
        <dbReference type="SAM" id="Phobius"/>
    </source>
</evidence>
<gene>
    <name evidence="2" type="ORF">GYMLUDRAFT_41124</name>
</gene>
<feature type="transmembrane region" description="Helical" evidence="1">
    <location>
        <begin position="115"/>
        <end position="137"/>
    </location>
</feature>
<protein>
    <submittedName>
        <fullName evidence="2">Unplaced genomic scaffold GYMLUscaffold_16, whole genome shotgun sequence</fullName>
    </submittedName>
</protein>
<sequence>MTFWSAIISFSFLSLFLSLLTIFIMLRCTIGLVMYLRPNLKAIINRHAAERNARREAENKKKPSKRAVWAGVFLYAYTGINMIIIDAMFHHSKDAATFKDRFLPHFMYFCEKARVAVHAQILALSFLFLSVTIFSLVRAIVCQHRQQYLCVPARTDADKERCSVPGETVDVEAQQAAPHVLEQILIDLSDGMNSIYEKMELFVTPDVTKQDKEPLIKS</sequence>
<dbReference type="HOGENOM" id="CLU_087994_0_0_1"/>
<proteinExistence type="predicted"/>
<keyword evidence="1" id="KW-0812">Transmembrane</keyword>
<feature type="transmembrane region" description="Helical" evidence="1">
    <location>
        <begin position="6"/>
        <end position="36"/>
    </location>
</feature>
<reference evidence="2 3" key="1">
    <citation type="submission" date="2014-04" db="EMBL/GenBank/DDBJ databases">
        <title>Evolutionary Origins and Diversification of the Mycorrhizal Mutualists.</title>
        <authorList>
            <consortium name="DOE Joint Genome Institute"/>
            <consortium name="Mycorrhizal Genomics Consortium"/>
            <person name="Kohler A."/>
            <person name="Kuo A."/>
            <person name="Nagy L.G."/>
            <person name="Floudas D."/>
            <person name="Copeland A."/>
            <person name="Barry K.W."/>
            <person name="Cichocki N."/>
            <person name="Veneault-Fourrey C."/>
            <person name="LaButti K."/>
            <person name="Lindquist E.A."/>
            <person name="Lipzen A."/>
            <person name="Lundell T."/>
            <person name="Morin E."/>
            <person name="Murat C."/>
            <person name="Riley R."/>
            <person name="Ohm R."/>
            <person name="Sun H."/>
            <person name="Tunlid A."/>
            <person name="Henrissat B."/>
            <person name="Grigoriev I.V."/>
            <person name="Hibbett D.S."/>
            <person name="Martin F."/>
        </authorList>
    </citation>
    <scope>NUCLEOTIDE SEQUENCE [LARGE SCALE GENOMIC DNA]</scope>
    <source>
        <strain evidence="2 3">FD-317 M1</strain>
    </source>
</reference>
<name>A0A0D0D2K1_9AGAR</name>
<dbReference type="Proteomes" id="UP000053593">
    <property type="component" value="Unassembled WGS sequence"/>
</dbReference>
<organism evidence="2 3">
    <name type="scientific">Collybiopsis luxurians FD-317 M1</name>
    <dbReference type="NCBI Taxonomy" id="944289"/>
    <lineage>
        <taxon>Eukaryota</taxon>
        <taxon>Fungi</taxon>
        <taxon>Dikarya</taxon>
        <taxon>Basidiomycota</taxon>
        <taxon>Agaricomycotina</taxon>
        <taxon>Agaricomycetes</taxon>
        <taxon>Agaricomycetidae</taxon>
        <taxon>Agaricales</taxon>
        <taxon>Marasmiineae</taxon>
        <taxon>Omphalotaceae</taxon>
        <taxon>Collybiopsis</taxon>
        <taxon>Collybiopsis luxurians</taxon>
    </lineage>
</organism>
<keyword evidence="1" id="KW-0472">Membrane</keyword>